<dbReference type="InterPro" id="IPR022488">
    <property type="entry name" value="PPK2-related"/>
</dbReference>
<dbReference type="InterPro" id="IPR027417">
    <property type="entry name" value="P-loop_NTPase"/>
</dbReference>
<dbReference type="Proteomes" id="UP000196581">
    <property type="component" value="Unassembled WGS sequence"/>
</dbReference>
<evidence type="ECO:0000259" key="2">
    <source>
        <dbReference type="Pfam" id="PF03976"/>
    </source>
</evidence>
<dbReference type="PANTHER" id="PTHR34383">
    <property type="entry name" value="POLYPHOSPHATE:AMP PHOSPHOTRANSFERASE-RELATED"/>
    <property type="match status" value="1"/>
</dbReference>
<sequence>MTPGGDARGPLTDPAGVAALLRYERARGFAGVAPDATPGFSGNKADGVRSQDEDADLIRSAQERLHAHALRPDGHRRALILVLQGRDASGKGGIIRHLSGAVGPHGLQTWAFGVPTQEEAAHHFLWRIQRRVPAWGRIAAFDRSHYEDILAVRMHGLAPRVVWEGRYDTIVDFENGLTAGGVDVVKVMLTVSQEEQAGRLRERITRPEKAWKHAASDLADRRRWHEYTQAFEDVLVRTDADAAPWYVVPSDRKWYARWAVGRILLHHLEAMRLEWPAADFDPATALAGLDATTALIAEG</sequence>
<dbReference type="Pfam" id="PF03976">
    <property type="entry name" value="PPK2"/>
    <property type="match status" value="1"/>
</dbReference>
<name>A0A1X6XFY9_9MICO</name>
<evidence type="ECO:0000313" key="3">
    <source>
        <dbReference type="EMBL" id="SLM98181.1"/>
    </source>
</evidence>
<dbReference type="GO" id="GO:0006797">
    <property type="term" value="P:polyphosphate metabolic process"/>
    <property type="evidence" value="ECO:0007669"/>
    <property type="project" value="InterPro"/>
</dbReference>
<accession>A0A1X6XFY9</accession>
<dbReference type="AlphaFoldDB" id="A0A1X6XFY9"/>
<dbReference type="EMBL" id="FWFF01000014">
    <property type="protein sequence ID" value="SLM98181.1"/>
    <property type="molecule type" value="Genomic_DNA"/>
</dbReference>
<dbReference type="NCBIfam" id="TIGR03709">
    <property type="entry name" value="PPK2_rel_1"/>
    <property type="match status" value="1"/>
</dbReference>
<evidence type="ECO:0000313" key="4">
    <source>
        <dbReference type="Proteomes" id="UP000196581"/>
    </source>
</evidence>
<dbReference type="RefSeq" id="WP_087007196.1">
    <property type="nucleotide sequence ID" value="NZ_FWFF01000014.1"/>
</dbReference>
<evidence type="ECO:0000256" key="1">
    <source>
        <dbReference type="SAM" id="MobiDB-lite"/>
    </source>
</evidence>
<keyword evidence="3" id="KW-0808">Transferase</keyword>
<protein>
    <submittedName>
        <fullName evidence="3">UDP-galactose-lipid carrier transferase</fullName>
        <ecNumber evidence="3">2.-.-.-</ecNumber>
    </submittedName>
</protein>
<dbReference type="GO" id="GO:0016776">
    <property type="term" value="F:phosphotransferase activity, phosphate group as acceptor"/>
    <property type="evidence" value="ECO:0007669"/>
    <property type="project" value="InterPro"/>
</dbReference>
<gene>
    <name evidence="3" type="ORF">FM105_08420</name>
</gene>
<dbReference type="InterPro" id="IPR022300">
    <property type="entry name" value="PPK2-rel_1"/>
</dbReference>
<dbReference type="SUPFAM" id="SSF52540">
    <property type="entry name" value="P-loop containing nucleoside triphosphate hydrolases"/>
    <property type="match status" value="1"/>
</dbReference>
<dbReference type="PANTHER" id="PTHR34383:SF3">
    <property type="entry name" value="POLYPHOSPHATE:AMP PHOSPHOTRANSFERASE"/>
    <property type="match status" value="1"/>
</dbReference>
<organism evidence="3 4">
    <name type="scientific">Brevibacterium yomogidense</name>
    <dbReference type="NCBI Taxonomy" id="946573"/>
    <lineage>
        <taxon>Bacteria</taxon>
        <taxon>Bacillati</taxon>
        <taxon>Actinomycetota</taxon>
        <taxon>Actinomycetes</taxon>
        <taxon>Micrococcales</taxon>
        <taxon>Brevibacteriaceae</taxon>
        <taxon>Brevibacterium</taxon>
    </lineage>
</organism>
<reference evidence="4" key="1">
    <citation type="submission" date="2017-02" db="EMBL/GenBank/DDBJ databases">
        <authorList>
            <person name="Dridi B."/>
        </authorList>
    </citation>
    <scope>NUCLEOTIDE SEQUENCE [LARGE SCALE GENOMIC DNA]</scope>
    <source>
        <strain evidence="4">B Co 03.10</strain>
    </source>
</reference>
<dbReference type="Gene3D" id="3.40.50.300">
    <property type="entry name" value="P-loop containing nucleotide triphosphate hydrolases"/>
    <property type="match status" value="1"/>
</dbReference>
<feature type="region of interest" description="Disordered" evidence="1">
    <location>
        <begin position="32"/>
        <end position="51"/>
    </location>
</feature>
<dbReference type="EC" id="2.-.-.-" evidence="3"/>
<keyword evidence="4" id="KW-1185">Reference proteome</keyword>
<proteinExistence type="predicted"/>
<feature type="domain" description="Polyphosphate kinase-2-related" evidence="2">
    <location>
        <begin position="52"/>
        <end position="272"/>
    </location>
</feature>